<evidence type="ECO:0000256" key="2">
    <source>
        <dbReference type="ARBA" id="ARBA00004236"/>
    </source>
</evidence>
<keyword evidence="6" id="KW-1003">Cell membrane</keyword>
<keyword evidence="8" id="KW-0133">Cell shape</keyword>
<evidence type="ECO:0000256" key="9">
    <source>
        <dbReference type="ARBA" id="ARBA00022984"/>
    </source>
</evidence>
<comment type="similarity">
    <text evidence="4">Belongs to the transpeptidase family.</text>
</comment>
<evidence type="ECO:0000313" key="16">
    <source>
        <dbReference type="EMBL" id="MCP8967139.1"/>
    </source>
</evidence>
<dbReference type="RefSeq" id="WP_254756502.1">
    <property type="nucleotide sequence ID" value="NZ_JANCLT010000001.1"/>
</dbReference>
<comment type="pathway">
    <text evidence="3">Cell wall biogenesis; peptidoglycan biosynthesis.</text>
</comment>
<feature type="domain" description="Penicillin-binding protein transpeptidase" evidence="14">
    <location>
        <begin position="347"/>
        <end position="682"/>
    </location>
</feature>
<evidence type="ECO:0000256" key="11">
    <source>
        <dbReference type="ARBA" id="ARBA00023136"/>
    </source>
</evidence>
<evidence type="ECO:0000256" key="4">
    <source>
        <dbReference type="ARBA" id="ARBA00007171"/>
    </source>
</evidence>
<dbReference type="InterPro" id="IPR012338">
    <property type="entry name" value="Beta-lactam/transpept-like"/>
</dbReference>
<dbReference type="AlphaFoldDB" id="A0AA41X1A9"/>
<keyword evidence="10" id="KW-1133">Transmembrane helix</keyword>
<dbReference type="Pfam" id="PF03717">
    <property type="entry name" value="PBP_dimer"/>
    <property type="match status" value="1"/>
</dbReference>
<comment type="subcellular location">
    <subcellularLocation>
        <location evidence="2">Cell membrane</location>
    </subcellularLocation>
    <subcellularLocation>
        <location evidence="1">Membrane</location>
        <topology evidence="1">Single-pass membrane protein</topology>
    </subcellularLocation>
</comment>
<keyword evidence="17" id="KW-1185">Reference proteome</keyword>
<dbReference type="Proteomes" id="UP001156102">
    <property type="component" value="Unassembled WGS sequence"/>
</dbReference>
<dbReference type="InterPro" id="IPR001460">
    <property type="entry name" value="PCN-bd_Tpept"/>
</dbReference>
<dbReference type="GO" id="GO:0071972">
    <property type="term" value="F:peptidoglycan L,D-transpeptidase activity"/>
    <property type="evidence" value="ECO:0007669"/>
    <property type="project" value="TreeGrafter"/>
</dbReference>
<evidence type="ECO:0000259" key="15">
    <source>
        <dbReference type="Pfam" id="PF03717"/>
    </source>
</evidence>
<gene>
    <name evidence="16" type="ORF">NK662_01130</name>
</gene>
<proteinExistence type="inferred from homology"/>
<dbReference type="GO" id="GO:0008360">
    <property type="term" value="P:regulation of cell shape"/>
    <property type="evidence" value="ECO:0007669"/>
    <property type="project" value="UniProtKB-KW"/>
</dbReference>
<evidence type="ECO:0000256" key="8">
    <source>
        <dbReference type="ARBA" id="ARBA00022960"/>
    </source>
</evidence>
<evidence type="ECO:0000256" key="13">
    <source>
        <dbReference type="ARBA" id="ARBA00034000"/>
    </source>
</evidence>
<comment type="catalytic activity">
    <reaction evidence="13">
        <text>Preferential cleavage: (Ac)2-L-Lys-D-Ala-|-D-Ala. Also transpeptidation of peptidyl-alanyl moieties that are N-acyl substituents of D-alanine.</text>
        <dbReference type="EC" id="3.4.16.4"/>
    </reaction>
</comment>
<reference evidence="16" key="1">
    <citation type="submission" date="2022-07" db="EMBL/GenBank/DDBJ databases">
        <authorList>
            <person name="Li W.-J."/>
            <person name="Deng Q.-Q."/>
        </authorList>
    </citation>
    <scope>NUCLEOTIDE SEQUENCE</scope>
    <source>
        <strain evidence="16">SYSU M60031</strain>
    </source>
</reference>
<evidence type="ECO:0000256" key="3">
    <source>
        <dbReference type="ARBA" id="ARBA00004752"/>
    </source>
</evidence>
<dbReference type="SUPFAM" id="SSF56601">
    <property type="entry name" value="beta-lactamase/transpeptidase-like"/>
    <property type="match status" value="1"/>
</dbReference>
<dbReference type="GO" id="GO:0005886">
    <property type="term" value="C:plasma membrane"/>
    <property type="evidence" value="ECO:0007669"/>
    <property type="project" value="UniProtKB-SubCell"/>
</dbReference>
<accession>A0AA41X1A9</accession>
<keyword evidence="7" id="KW-0812">Transmembrane</keyword>
<dbReference type="Gene3D" id="3.40.710.10">
    <property type="entry name" value="DD-peptidase/beta-lactamase superfamily"/>
    <property type="match status" value="1"/>
</dbReference>
<dbReference type="SUPFAM" id="SSF56519">
    <property type="entry name" value="Penicillin binding protein dimerisation domain"/>
    <property type="match status" value="1"/>
</dbReference>
<dbReference type="GO" id="GO:0009252">
    <property type="term" value="P:peptidoglycan biosynthetic process"/>
    <property type="evidence" value="ECO:0007669"/>
    <property type="project" value="UniProtKB-KW"/>
</dbReference>
<dbReference type="GO" id="GO:0008658">
    <property type="term" value="F:penicillin binding"/>
    <property type="evidence" value="ECO:0007669"/>
    <property type="project" value="InterPro"/>
</dbReference>
<dbReference type="Gene3D" id="3.90.1310.10">
    <property type="entry name" value="Penicillin-binding protein 2a (Domain 2)"/>
    <property type="match status" value="1"/>
</dbReference>
<evidence type="ECO:0000256" key="6">
    <source>
        <dbReference type="ARBA" id="ARBA00022475"/>
    </source>
</evidence>
<dbReference type="GO" id="GO:0071555">
    <property type="term" value="P:cell wall organization"/>
    <property type="evidence" value="ECO:0007669"/>
    <property type="project" value="UniProtKB-KW"/>
</dbReference>
<evidence type="ECO:0000313" key="17">
    <source>
        <dbReference type="Proteomes" id="UP001156102"/>
    </source>
</evidence>
<comment type="caution">
    <text evidence="16">The sequence shown here is derived from an EMBL/GenBank/DDBJ whole genome shotgun (WGS) entry which is preliminary data.</text>
</comment>
<keyword evidence="9" id="KW-0573">Peptidoglycan synthesis</keyword>
<evidence type="ECO:0000256" key="5">
    <source>
        <dbReference type="ARBA" id="ARBA00012448"/>
    </source>
</evidence>
<evidence type="ECO:0000256" key="1">
    <source>
        <dbReference type="ARBA" id="ARBA00004167"/>
    </source>
</evidence>
<evidence type="ECO:0000259" key="14">
    <source>
        <dbReference type="Pfam" id="PF00905"/>
    </source>
</evidence>
<dbReference type="Pfam" id="PF00905">
    <property type="entry name" value="Transpeptidase"/>
    <property type="match status" value="1"/>
</dbReference>
<dbReference type="PANTHER" id="PTHR30627">
    <property type="entry name" value="PEPTIDOGLYCAN D,D-TRANSPEPTIDASE"/>
    <property type="match status" value="1"/>
</dbReference>
<sequence length="691" mass="77887">MKKSEKKRKSHVPFRLNLLFFLVFVMFSALILRLGALQIVYGDDYSAEVKRGENVAVSVPSPRGRIFDRQNRLIVGNVPLRTITYTRMQGATDEDRLHIAKKLAVLMHMPADSLTDRDKKDFWMQINAQRARQKITTMERRLLAAKKLTDQNIYSQQLGRVTPAELAELQSLDLEVLAIKKQMDSSYFMTPQVIKNKRVTEKEYAMISENLGTLPGVDTTVDWERDYKYKHVFRSVLGSVSSSNEGLPRERLDYYLVRGYDRNDRVGKSYLEQVYEDSLHGFKAKMRNVMNQDGTVLETVRLSRGMQGKDLVLTLDMELQKKVEGIIEEELRRAKLKRGTEFLDRALVVMMNPKNGEILAMAGKQLVEDKQGRLRVQDYAIGAMTSSYAMGSTVKGATVLAGFQTGAITPETILLDEPIVLRATPVKKSWTTMGNINYLTALERSSNVFMFKTAMNMAGVSYVKGGTLDVKQKAFDTMRYYFSQFGLGVRTGIDLPNESAGFKGSSSKPGFLLDLAIGQYDTYTPLQLVQYAATIANDGYRLKPQVIKEVRRPGEQLHERGGIVYSAEPVVLNRIDMDSRYVRAVQRGFWAVMHGSQGTAASYFDGAPYRPAGKTGTAQTFYDGPDPYIRKSGPFGGPPSCFNLTLVGYAPYENPEIAFSVVVPWLQDDKNPISKKIGRRILDAYFASQRR</sequence>
<dbReference type="GO" id="GO:0009002">
    <property type="term" value="F:serine-type D-Ala-D-Ala carboxypeptidase activity"/>
    <property type="evidence" value="ECO:0007669"/>
    <property type="project" value="UniProtKB-EC"/>
</dbReference>
<keyword evidence="11" id="KW-0472">Membrane</keyword>
<dbReference type="Gene3D" id="1.10.10.1230">
    <property type="entry name" value="Penicillin-binding protein, N-terminal non-catalytic domain, head sub-domain"/>
    <property type="match status" value="1"/>
</dbReference>
<dbReference type="EC" id="3.4.16.4" evidence="5"/>
<dbReference type="EMBL" id="JANCLT010000001">
    <property type="protein sequence ID" value="MCP8967139.1"/>
    <property type="molecule type" value="Genomic_DNA"/>
</dbReference>
<keyword evidence="12" id="KW-0961">Cell wall biogenesis/degradation</keyword>
<evidence type="ECO:0000256" key="7">
    <source>
        <dbReference type="ARBA" id="ARBA00022692"/>
    </source>
</evidence>
<protein>
    <recommendedName>
        <fullName evidence="5">serine-type D-Ala-D-Ala carboxypeptidase</fullName>
        <ecNumber evidence="5">3.4.16.4</ecNumber>
    </recommendedName>
</protein>
<organism evidence="16 17">
    <name type="scientific">Ectobacillus ponti</name>
    <dbReference type="NCBI Taxonomy" id="2961894"/>
    <lineage>
        <taxon>Bacteria</taxon>
        <taxon>Bacillati</taxon>
        <taxon>Bacillota</taxon>
        <taxon>Bacilli</taxon>
        <taxon>Bacillales</taxon>
        <taxon>Bacillaceae</taxon>
        <taxon>Ectobacillus</taxon>
    </lineage>
</organism>
<evidence type="ECO:0000256" key="10">
    <source>
        <dbReference type="ARBA" id="ARBA00022989"/>
    </source>
</evidence>
<name>A0AA41X1A9_9BACI</name>
<evidence type="ECO:0000256" key="12">
    <source>
        <dbReference type="ARBA" id="ARBA00023316"/>
    </source>
</evidence>
<feature type="domain" description="Penicillin-binding protein dimerisation" evidence="15">
    <location>
        <begin position="59"/>
        <end position="300"/>
    </location>
</feature>
<dbReference type="InterPro" id="IPR050515">
    <property type="entry name" value="Beta-lactam/transpept"/>
</dbReference>
<dbReference type="InterPro" id="IPR036138">
    <property type="entry name" value="PBP_dimer_sf"/>
</dbReference>
<dbReference type="PANTHER" id="PTHR30627:SF2">
    <property type="entry name" value="PEPTIDOGLYCAN D,D-TRANSPEPTIDASE MRDA"/>
    <property type="match status" value="1"/>
</dbReference>
<dbReference type="InterPro" id="IPR005311">
    <property type="entry name" value="PBP_dimer"/>
</dbReference>